<organism evidence="2 3">
    <name type="scientific">Nocardiopsis mwathae</name>
    <dbReference type="NCBI Taxonomy" id="1472723"/>
    <lineage>
        <taxon>Bacteria</taxon>
        <taxon>Bacillati</taxon>
        <taxon>Actinomycetota</taxon>
        <taxon>Actinomycetes</taxon>
        <taxon>Streptosporangiales</taxon>
        <taxon>Nocardiopsidaceae</taxon>
        <taxon>Nocardiopsis</taxon>
    </lineage>
</organism>
<name>A0A7X0D655_9ACTN</name>
<protein>
    <recommendedName>
        <fullName evidence="1">Ferric siderophore reductase C-terminal domain-containing protein</fullName>
    </recommendedName>
</protein>
<gene>
    <name evidence="2" type="ORF">HNR23_001829</name>
</gene>
<dbReference type="Proteomes" id="UP000546642">
    <property type="component" value="Unassembled WGS sequence"/>
</dbReference>
<evidence type="ECO:0000313" key="2">
    <source>
        <dbReference type="EMBL" id="MBB6171769.1"/>
    </source>
</evidence>
<dbReference type="EMBL" id="JACHDS010000001">
    <property type="protein sequence ID" value="MBB6171769.1"/>
    <property type="molecule type" value="Genomic_DNA"/>
</dbReference>
<dbReference type="AlphaFoldDB" id="A0A7X0D655"/>
<sequence length="254" mass="26296">MTDLTLRAVLRDIGTINPFFAVEPVPAGDGWVPVSALWRQPDLLAAEIADVRGRLAARAGVGLDAVEPRVAASILYQGLASRLLSPVIAAALCHGRSPDPASLRWRPARTGPLVFALGAGPGLDAPGGSGPEAAARFVHDRVIQGVLDPTGAAVRAQVKVALRLLWGNAASSLAGTVLQLAHGRPRHADAALDLGEALMRRSPLAGLGAFSRPDAGTPSFTRSTCCLYYRIPGCAKCGDCALAPTARSRPSSAH</sequence>
<evidence type="ECO:0000313" key="3">
    <source>
        <dbReference type="Proteomes" id="UP000546642"/>
    </source>
</evidence>
<feature type="domain" description="Ferric siderophore reductase C-terminal" evidence="1">
    <location>
        <begin position="222"/>
        <end position="242"/>
    </location>
</feature>
<reference evidence="2 3" key="1">
    <citation type="submission" date="2020-08" db="EMBL/GenBank/DDBJ databases">
        <title>Sequencing the genomes of 1000 actinobacteria strains.</title>
        <authorList>
            <person name="Klenk H.-P."/>
        </authorList>
    </citation>
    <scope>NUCLEOTIDE SEQUENCE [LARGE SCALE GENOMIC DNA]</scope>
    <source>
        <strain evidence="2 3">DSM 46659</strain>
    </source>
</reference>
<evidence type="ECO:0000259" key="1">
    <source>
        <dbReference type="Pfam" id="PF11575"/>
    </source>
</evidence>
<dbReference type="InterPro" id="IPR024726">
    <property type="entry name" value="FhuF_C"/>
</dbReference>
<comment type="caution">
    <text evidence="2">The sequence shown here is derived from an EMBL/GenBank/DDBJ whole genome shotgun (WGS) entry which is preliminary data.</text>
</comment>
<dbReference type="GO" id="GO:0051537">
    <property type="term" value="F:2 iron, 2 sulfur cluster binding"/>
    <property type="evidence" value="ECO:0007669"/>
    <property type="project" value="InterPro"/>
</dbReference>
<dbReference type="RefSeq" id="WP_246421663.1">
    <property type="nucleotide sequence ID" value="NZ_JACHDS010000001.1"/>
</dbReference>
<accession>A0A7X0D655</accession>
<proteinExistence type="predicted"/>
<keyword evidence="3" id="KW-1185">Reference proteome</keyword>
<dbReference type="Pfam" id="PF11575">
    <property type="entry name" value="FhuF_C"/>
    <property type="match status" value="1"/>
</dbReference>